<protein>
    <recommendedName>
        <fullName evidence="2">LysR substrate-binding domain-containing protein</fullName>
    </recommendedName>
</protein>
<reference evidence="3 4" key="1">
    <citation type="journal article" date="2016" name="Gene">
        <title>PacBio SMRT assembly of a complex multi-replicon genome reveals chlorocatechol degradative operon in a region of genome plasticity.</title>
        <authorList>
            <person name="Ricker N."/>
            <person name="Shen S.Y."/>
            <person name="Goordial J."/>
            <person name="Jin S."/>
            <person name="Fulthorpe R.R."/>
        </authorList>
    </citation>
    <scope>NUCLEOTIDE SEQUENCE [LARGE SCALE GENOMIC DNA]</scope>
    <source>
        <strain evidence="3 4">OLGA172</strain>
    </source>
</reference>
<evidence type="ECO:0000313" key="4">
    <source>
        <dbReference type="Proteomes" id="UP000076852"/>
    </source>
</evidence>
<dbReference type="Pfam" id="PF03466">
    <property type="entry name" value="LysR_substrate"/>
    <property type="match status" value="1"/>
</dbReference>
<dbReference type="SUPFAM" id="SSF53850">
    <property type="entry name" value="Periplasmic binding protein-like II"/>
    <property type="match status" value="1"/>
</dbReference>
<evidence type="ECO:0000256" key="1">
    <source>
        <dbReference type="SAM" id="SignalP"/>
    </source>
</evidence>
<feature type="domain" description="LysR substrate-binding" evidence="2">
    <location>
        <begin position="21"/>
        <end position="80"/>
    </location>
</feature>
<evidence type="ECO:0000313" key="3">
    <source>
        <dbReference type="EMBL" id="ANB71785.1"/>
    </source>
</evidence>
<dbReference type="STRING" id="1804984.AYM40_04910"/>
<dbReference type="Gene3D" id="3.40.190.290">
    <property type="match status" value="1"/>
</dbReference>
<sequence length="97" mass="10569">MIRCICAGAYIFNSAKAAYAVSAGGPGASPAAALDDLRRGSMVRVLAPYTLEKMTVYAQFPSRRYLSANVRSWIDFLQATLPPMLKSDERILRQLAG</sequence>
<evidence type="ECO:0000259" key="2">
    <source>
        <dbReference type="Pfam" id="PF03466"/>
    </source>
</evidence>
<accession>A0A160FI39</accession>
<feature type="signal peptide" evidence="1">
    <location>
        <begin position="1"/>
        <end position="17"/>
    </location>
</feature>
<proteinExistence type="predicted"/>
<dbReference type="InterPro" id="IPR005119">
    <property type="entry name" value="LysR_subst-bd"/>
</dbReference>
<feature type="chain" id="PRO_5007813619" description="LysR substrate-binding domain-containing protein" evidence="1">
    <location>
        <begin position="18"/>
        <end position="97"/>
    </location>
</feature>
<dbReference type="EMBL" id="CP014578">
    <property type="protein sequence ID" value="ANB71785.1"/>
    <property type="molecule type" value="Genomic_DNA"/>
</dbReference>
<keyword evidence="4" id="KW-1185">Reference proteome</keyword>
<dbReference type="Proteomes" id="UP000076852">
    <property type="component" value="Chromosome 1"/>
</dbReference>
<dbReference type="AlphaFoldDB" id="A0A160FI39"/>
<keyword evidence="1" id="KW-0732">Signal</keyword>
<name>A0A160FI39_9BURK</name>
<dbReference type="KEGG" id="buz:AYM40_04910"/>
<gene>
    <name evidence="3" type="ORF">AYM40_04910</name>
</gene>
<organism evidence="3 4">
    <name type="scientific">Paraburkholderia phytofirmans OLGA172</name>
    <dbReference type="NCBI Taxonomy" id="1417228"/>
    <lineage>
        <taxon>Bacteria</taxon>
        <taxon>Pseudomonadati</taxon>
        <taxon>Pseudomonadota</taxon>
        <taxon>Betaproteobacteria</taxon>
        <taxon>Burkholderiales</taxon>
        <taxon>Burkholderiaceae</taxon>
        <taxon>Paraburkholderia</taxon>
    </lineage>
</organism>